<feature type="compositionally biased region" description="Low complexity" evidence="1">
    <location>
        <begin position="34"/>
        <end position="66"/>
    </location>
</feature>
<accession>A0A4Z1P5M7</accession>
<gene>
    <name evidence="2" type="ORF">E6O75_ATG05209</name>
</gene>
<organism evidence="2 3">
    <name type="scientific">Venturia nashicola</name>
    <dbReference type="NCBI Taxonomy" id="86259"/>
    <lineage>
        <taxon>Eukaryota</taxon>
        <taxon>Fungi</taxon>
        <taxon>Dikarya</taxon>
        <taxon>Ascomycota</taxon>
        <taxon>Pezizomycotina</taxon>
        <taxon>Dothideomycetes</taxon>
        <taxon>Pleosporomycetidae</taxon>
        <taxon>Venturiales</taxon>
        <taxon>Venturiaceae</taxon>
        <taxon>Venturia</taxon>
    </lineage>
</organism>
<evidence type="ECO:0000313" key="3">
    <source>
        <dbReference type="Proteomes" id="UP000298493"/>
    </source>
</evidence>
<dbReference type="AlphaFoldDB" id="A0A4Z1P5M7"/>
<proteinExistence type="predicted"/>
<reference evidence="2 3" key="1">
    <citation type="submission" date="2019-04" db="EMBL/GenBank/DDBJ databases">
        <title>High contiguity whole genome sequence and gene annotation resource for two Venturia nashicola isolates.</title>
        <authorList>
            <person name="Prokchorchik M."/>
            <person name="Won K."/>
            <person name="Lee Y."/>
            <person name="Choi E.D."/>
            <person name="Segonzac C."/>
            <person name="Sohn K.H."/>
        </authorList>
    </citation>
    <scope>NUCLEOTIDE SEQUENCE [LARGE SCALE GENOMIC DNA]</scope>
    <source>
        <strain evidence="2 3">PRI2</strain>
    </source>
</reference>
<dbReference type="EMBL" id="SNSC02000009">
    <property type="protein sequence ID" value="TID21814.1"/>
    <property type="molecule type" value="Genomic_DNA"/>
</dbReference>
<feature type="region of interest" description="Disordered" evidence="1">
    <location>
        <begin position="1"/>
        <end position="68"/>
    </location>
</feature>
<evidence type="ECO:0000313" key="2">
    <source>
        <dbReference type="EMBL" id="TID21814.1"/>
    </source>
</evidence>
<sequence>MSRGARAGHRFGPCNSDAPNEFSGITAALPAGGTSVSRDTTTTTTSNHPPPQSTTTESSSPITTIPCPCAVRNHTRTLLDAVT</sequence>
<protein>
    <submittedName>
        <fullName evidence="2">Uncharacterized protein</fullName>
    </submittedName>
</protein>
<dbReference type="Proteomes" id="UP000298493">
    <property type="component" value="Unassembled WGS sequence"/>
</dbReference>
<comment type="caution">
    <text evidence="2">The sequence shown here is derived from an EMBL/GenBank/DDBJ whole genome shotgun (WGS) entry which is preliminary data.</text>
</comment>
<keyword evidence="3" id="KW-1185">Reference proteome</keyword>
<evidence type="ECO:0000256" key="1">
    <source>
        <dbReference type="SAM" id="MobiDB-lite"/>
    </source>
</evidence>
<name>A0A4Z1P5M7_9PEZI</name>